<dbReference type="Proteomes" id="UP001465153">
    <property type="component" value="Unassembled WGS sequence"/>
</dbReference>
<dbReference type="SUPFAM" id="SSF55729">
    <property type="entry name" value="Acyl-CoA N-acyltransferases (Nat)"/>
    <property type="match status" value="1"/>
</dbReference>
<protein>
    <recommendedName>
        <fullName evidence="1">BioF2-like acetyltransferase domain-containing protein</fullName>
    </recommendedName>
</protein>
<dbReference type="Pfam" id="PF13480">
    <property type="entry name" value="Acetyltransf_6"/>
    <property type="match status" value="1"/>
</dbReference>
<feature type="domain" description="BioF2-like acetyltransferase" evidence="1">
    <location>
        <begin position="199"/>
        <end position="335"/>
    </location>
</feature>
<gene>
    <name evidence="2" type="ORF">NBRC116591_29000</name>
</gene>
<reference evidence="2 3" key="1">
    <citation type="submission" date="2024-04" db="EMBL/GenBank/DDBJ databases">
        <title>Draft genome sequence of Sessilibacter corallicola NBRC 116591.</title>
        <authorList>
            <person name="Miyakawa T."/>
            <person name="Kusuya Y."/>
            <person name="Miura T."/>
        </authorList>
    </citation>
    <scope>NUCLEOTIDE SEQUENCE [LARGE SCALE GENOMIC DNA]</scope>
    <source>
        <strain evidence="2 3">KU-00831-HH</strain>
    </source>
</reference>
<dbReference type="InterPro" id="IPR016181">
    <property type="entry name" value="Acyl_CoA_acyltransferase"/>
</dbReference>
<dbReference type="EMBL" id="BAABWN010000009">
    <property type="protein sequence ID" value="GAA6169089.1"/>
    <property type="molecule type" value="Genomic_DNA"/>
</dbReference>
<name>A0ABQ0ABT1_9GAMM</name>
<evidence type="ECO:0000313" key="3">
    <source>
        <dbReference type="Proteomes" id="UP001465153"/>
    </source>
</evidence>
<dbReference type="InterPro" id="IPR038740">
    <property type="entry name" value="BioF2-like_GNAT_dom"/>
</dbReference>
<evidence type="ECO:0000313" key="2">
    <source>
        <dbReference type="EMBL" id="GAA6169089.1"/>
    </source>
</evidence>
<keyword evidence="3" id="KW-1185">Reference proteome</keyword>
<sequence>MVQATTFNVQWFDNIDQVSLADWQACFPEDDILRSYDLQRAYETSNFRDVNFHYCVVTQENRVVGILPCFEYRISLTDVASVSTQNIVARIRKIYPNFLKLKAFVAGAPISICDDLIGIHQDCRSDLQSILSVAFSAIEERCKQTNSTVTLIKEIRNRYQSVLFQQIKEDFVIGESPPTTFTYVGEINGEPYLQRLRNRYRSSIKGYLNKFSNSGLRWELISDFGDLSETLCELYLNVLNRSKVKFEQLTPDFFKSINTALGERSAVLVGYHQEKIVAMELILQGRQMHPIYLGMDYQYLNDAGLYFNCLVKLLQEAQDRQCYTVELGQTSYEAKSNFGIELEKLYVAIKHKNPIINKLLRLFKHQVLPPYPEIPARNIFKDSNAHSAHLDQAIIPSRAGY</sequence>
<dbReference type="Gene3D" id="3.40.630.30">
    <property type="match status" value="1"/>
</dbReference>
<accession>A0ABQ0ABT1</accession>
<evidence type="ECO:0000259" key="1">
    <source>
        <dbReference type="Pfam" id="PF13480"/>
    </source>
</evidence>
<comment type="caution">
    <text evidence="2">The sequence shown here is derived from an EMBL/GenBank/DDBJ whole genome shotgun (WGS) entry which is preliminary data.</text>
</comment>
<dbReference type="RefSeq" id="WP_233088001.1">
    <property type="nucleotide sequence ID" value="NZ_BAABWN010000009.1"/>
</dbReference>
<organism evidence="2 3">
    <name type="scientific">Sessilibacter corallicola</name>
    <dbReference type="NCBI Taxonomy" id="2904075"/>
    <lineage>
        <taxon>Bacteria</taxon>
        <taxon>Pseudomonadati</taxon>
        <taxon>Pseudomonadota</taxon>
        <taxon>Gammaproteobacteria</taxon>
        <taxon>Cellvibrionales</taxon>
        <taxon>Cellvibrionaceae</taxon>
        <taxon>Sessilibacter</taxon>
    </lineage>
</organism>
<proteinExistence type="predicted"/>